<dbReference type="AlphaFoldDB" id="A0A1D6F7H7"/>
<sequence length="69" mass="7623">MVAMSMLTKEVLRRNPDFNASFSGYTTAASPRSSTSSPTPAPTWSTSMLPFSSRPSTVRRTTFAFRMIL</sequence>
<gene>
    <name evidence="2" type="ORF">ZEAMMB73_Zm00001d007604</name>
</gene>
<name>A0A1D6F7H7_MAIZE</name>
<dbReference type="eggNOG" id="KOG0513">
    <property type="taxonomic scope" value="Eukaryota"/>
</dbReference>
<dbReference type="PaxDb" id="4577-GRMZM2G000652_P02"/>
<evidence type="ECO:0000256" key="1">
    <source>
        <dbReference type="SAM" id="MobiDB-lite"/>
    </source>
</evidence>
<reference evidence="2" key="1">
    <citation type="submission" date="2015-12" db="EMBL/GenBank/DDBJ databases">
        <title>Update maize B73 reference genome by single molecule sequencing technologies.</title>
        <authorList>
            <consortium name="Maize Genome Sequencing Project"/>
            <person name="Ware D."/>
        </authorList>
    </citation>
    <scope>NUCLEOTIDE SEQUENCE [LARGE SCALE GENOMIC DNA]</scope>
    <source>
        <tissue evidence="2">Seedling</tissue>
    </source>
</reference>
<proteinExistence type="predicted"/>
<feature type="region of interest" description="Disordered" evidence="1">
    <location>
        <begin position="17"/>
        <end position="50"/>
    </location>
</feature>
<feature type="compositionally biased region" description="Low complexity" evidence="1">
    <location>
        <begin position="26"/>
        <end position="47"/>
    </location>
</feature>
<dbReference type="EMBL" id="CM007648">
    <property type="protein sequence ID" value="ONM27184.1"/>
    <property type="molecule type" value="Genomic_DNA"/>
</dbReference>
<evidence type="ECO:0000313" key="2">
    <source>
        <dbReference type="EMBL" id="ONM27184.1"/>
    </source>
</evidence>
<protein>
    <submittedName>
        <fullName evidence="2">Patatin-like protein 2</fullName>
    </submittedName>
</protein>
<accession>A0A1D6F7H7</accession>
<organism evidence="2">
    <name type="scientific">Zea mays</name>
    <name type="common">Maize</name>
    <dbReference type="NCBI Taxonomy" id="4577"/>
    <lineage>
        <taxon>Eukaryota</taxon>
        <taxon>Viridiplantae</taxon>
        <taxon>Streptophyta</taxon>
        <taxon>Embryophyta</taxon>
        <taxon>Tracheophyta</taxon>
        <taxon>Spermatophyta</taxon>
        <taxon>Magnoliopsida</taxon>
        <taxon>Liliopsida</taxon>
        <taxon>Poales</taxon>
        <taxon>Poaceae</taxon>
        <taxon>PACMAD clade</taxon>
        <taxon>Panicoideae</taxon>
        <taxon>Andropogonodae</taxon>
        <taxon>Andropogoneae</taxon>
        <taxon>Tripsacinae</taxon>
        <taxon>Zea</taxon>
    </lineage>
</organism>